<evidence type="ECO:0000256" key="2">
    <source>
        <dbReference type="ARBA" id="ARBA00008766"/>
    </source>
</evidence>
<dbReference type="GO" id="GO:0016787">
    <property type="term" value="F:hydrolase activity"/>
    <property type="evidence" value="ECO:0007669"/>
    <property type="project" value="UniProtKB-KW"/>
</dbReference>
<evidence type="ECO:0000259" key="6">
    <source>
        <dbReference type="Pfam" id="PF00557"/>
    </source>
</evidence>
<evidence type="ECO:0000256" key="3">
    <source>
        <dbReference type="ARBA" id="ARBA00022723"/>
    </source>
</evidence>
<organism evidence="8 9">
    <name type="scientific">Staphylococcus delphini</name>
    <dbReference type="NCBI Taxonomy" id="53344"/>
    <lineage>
        <taxon>Bacteria</taxon>
        <taxon>Bacillati</taxon>
        <taxon>Bacillota</taxon>
        <taxon>Bacilli</taxon>
        <taxon>Bacillales</taxon>
        <taxon>Staphylococcaceae</taxon>
        <taxon>Staphylococcus</taxon>
        <taxon>Staphylococcus intermedius group</taxon>
    </lineage>
</organism>
<dbReference type="FunFam" id="3.90.230.10:FF:000014">
    <property type="entry name" value="Aminopeptidase P family protein"/>
    <property type="match status" value="1"/>
</dbReference>
<protein>
    <submittedName>
        <fullName evidence="8">Peptidase M24 family protein</fullName>
    </submittedName>
</protein>
<dbReference type="PROSITE" id="PS00491">
    <property type="entry name" value="PROLINE_PEPTIDASE"/>
    <property type="match status" value="1"/>
</dbReference>
<dbReference type="Pfam" id="PF00557">
    <property type="entry name" value="Peptidase_M24"/>
    <property type="match status" value="1"/>
</dbReference>
<evidence type="ECO:0000259" key="7">
    <source>
        <dbReference type="Pfam" id="PF01321"/>
    </source>
</evidence>
<feature type="domain" description="Creatinase N-terminal" evidence="7">
    <location>
        <begin position="4"/>
        <end position="126"/>
    </location>
</feature>
<comment type="caution">
    <text evidence="8">The sequence shown here is derived from an EMBL/GenBank/DDBJ whole genome shotgun (WGS) entry which is preliminary data.</text>
</comment>
<dbReference type="Proteomes" id="UP000218335">
    <property type="component" value="Unassembled WGS sequence"/>
</dbReference>
<dbReference type="InterPro" id="IPR000994">
    <property type="entry name" value="Pept_M24"/>
</dbReference>
<dbReference type="Gene3D" id="3.90.230.10">
    <property type="entry name" value="Creatinase/methionine aminopeptidase superfamily"/>
    <property type="match status" value="1"/>
</dbReference>
<dbReference type="EMBL" id="MWUU01000001">
    <property type="protein sequence ID" value="PCF57317.1"/>
    <property type="molecule type" value="Genomic_DNA"/>
</dbReference>
<evidence type="ECO:0000256" key="1">
    <source>
        <dbReference type="ARBA" id="ARBA00001936"/>
    </source>
</evidence>
<accession>A0A2A4H153</accession>
<dbReference type="InterPro" id="IPR029149">
    <property type="entry name" value="Creatin/AminoP/Spt16_N"/>
</dbReference>
<dbReference type="PANTHER" id="PTHR46112">
    <property type="entry name" value="AMINOPEPTIDASE"/>
    <property type="match status" value="1"/>
</dbReference>
<dbReference type="InterPro" id="IPR001131">
    <property type="entry name" value="Peptidase_M24B_aminopep-P_CS"/>
</dbReference>
<dbReference type="InterPro" id="IPR050659">
    <property type="entry name" value="Peptidase_M24B"/>
</dbReference>
<name>A0A2A4H153_9STAP</name>
<dbReference type="AlphaFoldDB" id="A0A2A4H153"/>
<dbReference type="PANTHER" id="PTHR46112:SF3">
    <property type="entry name" value="AMINOPEPTIDASE YPDF"/>
    <property type="match status" value="1"/>
</dbReference>
<comment type="cofactor">
    <cofactor evidence="1">
        <name>Mn(2+)</name>
        <dbReference type="ChEBI" id="CHEBI:29035"/>
    </cofactor>
</comment>
<feature type="domain" description="Peptidase M24" evidence="6">
    <location>
        <begin position="135"/>
        <end position="337"/>
    </location>
</feature>
<evidence type="ECO:0000256" key="4">
    <source>
        <dbReference type="ARBA" id="ARBA00022801"/>
    </source>
</evidence>
<evidence type="ECO:0000313" key="9">
    <source>
        <dbReference type="Proteomes" id="UP000218335"/>
    </source>
</evidence>
<dbReference type="Pfam" id="PF01321">
    <property type="entry name" value="Creatinase_N"/>
    <property type="match status" value="1"/>
</dbReference>
<evidence type="ECO:0000313" key="8">
    <source>
        <dbReference type="EMBL" id="PCF57317.1"/>
    </source>
</evidence>
<proteinExistence type="inferred from homology"/>
<dbReference type="SUPFAM" id="SSF53092">
    <property type="entry name" value="Creatinase/prolidase N-terminal domain"/>
    <property type="match status" value="1"/>
</dbReference>
<dbReference type="RefSeq" id="WP_096591952.1">
    <property type="nucleotide sequence ID" value="NZ_MWRM01000001.1"/>
</dbReference>
<comment type="similarity">
    <text evidence="2 5">Belongs to the peptidase M24B family.</text>
</comment>
<evidence type="ECO:0000256" key="5">
    <source>
        <dbReference type="RuleBase" id="RU000590"/>
    </source>
</evidence>
<dbReference type="InterPro" id="IPR036005">
    <property type="entry name" value="Creatinase/aminopeptidase-like"/>
</dbReference>
<gene>
    <name evidence="8" type="ORF">B5C08_00890</name>
</gene>
<sequence>MKNRLQKIRTLLQDKHLDGLVVLSDFNRRYLSGFTGTSGALIITQDKAQLITDFRYTDQAQQQATEFEVILQKSDLFSTLTEQFKTLNLQNIGFEGHLVAYDSFLKLNQGRHDLISIGQAIETIRQTKDEDEIKAIQKAAQIVDEAYEYILTVVKPGMTEKEVKAHLESKMLHLGADDTSFDTIVASGVRGAMPHGVASDKVIQSGEMVTLDFGAYYNGYCSDITRTFAVGQPSEEMVNIYNIVLKSQEAAIAAIRPGMTGQEMDSIARDIITEAGYGKHFGHSLGHGIGLDIHELPGLSQKSDVVLEKNHCVTIEPGIYVEGLGGVRIEDDILITENGGERFTNCTKDLIILEEE</sequence>
<keyword evidence="3 5" id="KW-0479">Metal-binding</keyword>
<dbReference type="CDD" id="cd01092">
    <property type="entry name" value="APP-like"/>
    <property type="match status" value="1"/>
</dbReference>
<keyword evidence="4" id="KW-0378">Hydrolase</keyword>
<dbReference type="SUPFAM" id="SSF55920">
    <property type="entry name" value="Creatinase/aminopeptidase"/>
    <property type="match status" value="1"/>
</dbReference>
<dbReference type="GO" id="GO:0046872">
    <property type="term" value="F:metal ion binding"/>
    <property type="evidence" value="ECO:0007669"/>
    <property type="project" value="UniProtKB-KW"/>
</dbReference>
<dbReference type="Gene3D" id="3.40.350.10">
    <property type="entry name" value="Creatinase/prolidase N-terminal domain"/>
    <property type="match status" value="1"/>
</dbReference>
<reference evidence="8 9" key="1">
    <citation type="journal article" date="2017" name="PLoS ONE">
        <title>Development of a real-time PCR for detection of Staphylococcus pseudintermedius using a novel automated comparison of whole-genome sequences.</title>
        <authorList>
            <person name="Verstappen K.M."/>
            <person name="Huijbregts L."/>
            <person name="Spaninks M."/>
            <person name="Wagenaar J.A."/>
            <person name="Fluit A.C."/>
            <person name="Duim B."/>
        </authorList>
    </citation>
    <scope>NUCLEOTIDE SEQUENCE [LARGE SCALE GENOMIC DNA]</scope>
    <source>
        <strain evidence="8 9">215070706401-1</strain>
    </source>
</reference>
<dbReference type="InterPro" id="IPR000587">
    <property type="entry name" value="Creatinase_N"/>
</dbReference>